<name>A0A6A3AXJ6_HIBSY</name>
<sequence>MPLQSSRTKSYAPPITASTHSHSSFSSSRSSASLRSSPQSSPSVSPNRSLSYDNKNNALPHHRRKRTCLCSPTTHLGSFRCPLHKGFPLSRNHPNAPQQSTPTSFNPGSPLNLRRLALKNSLIRIGELVKRTLTARITIRPSSHQQRRPATFHPRPSRLSIMSKADDSSTVLGFLSNQRAQ</sequence>
<dbReference type="PANTHER" id="PTHR33132:SF143">
    <property type="entry name" value="SERINE-RICH PROTEIN-LIKE PROTEIN"/>
    <property type="match status" value="1"/>
</dbReference>
<feature type="region of interest" description="Disordered" evidence="1">
    <location>
        <begin position="1"/>
        <end position="59"/>
    </location>
</feature>
<dbReference type="OrthoDB" id="1931102at2759"/>
<evidence type="ECO:0000313" key="3">
    <source>
        <dbReference type="Proteomes" id="UP000436088"/>
    </source>
</evidence>
<protein>
    <submittedName>
        <fullName evidence="2">Disease resistance protein</fullName>
    </submittedName>
</protein>
<keyword evidence="3" id="KW-1185">Reference proteome</keyword>
<accession>A0A6A3AXJ6</accession>
<proteinExistence type="predicted"/>
<gene>
    <name evidence="2" type="ORF">F3Y22_tig00110332pilonHSYRG01033</name>
</gene>
<feature type="compositionally biased region" description="Low complexity" evidence="1">
    <location>
        <begin position="18"/>
        <end position="51"/>
    </location>
</feature>
<dbReference type="AlphaFoldDB" id="A0A6A3AXJ6"/>
<dbReference type="PANTHER" id="PTHR33132">
    <property type="entry name" value="OSJNBB0118P14.9 PROTEIN"/>
    <property type="match status" value="1"/>
</dbReference>
<feature type="region of interest" description="Disordered" evidence="1">
    <location>
        <begin position="90"/>
        <end position="109"/>
    </location>
</feature>
<comment type="caution">
    <text evidence="2">The sequence shown here is derived from an EMBL/GenBank/DDBJ whole genome shotgun (WGS) entry which is preliminary data.</text>
</comment>
<organism evidence="2 3">
    <name type="scientific">Hibiscus syriacus</name>
    <name type="common">Rose of Sharon</name>
    <dbReference type="NCBI Taxonomy" id="106335"/>
    <lineage>
        <taxon>Eukaryota</taxon>
        <taxon>Viridiplantae</taxon>
        <taxon>Streptophyta</taxon>
        <taxon>Embryophyta</taxon>
        <taxon>Tracheophyta</taxon>
        <taxon>Spermatophyta</taxon>
        <taxon>Magnoliopsida</taxon>
        <taxon>eudicotyledons</taxon>
        <taxon>Gunneridae</taxon>
        <taxon>Pentapetalae</taxon>
        <taxon>rosids</taxon>
        <taxon>malvids</taxon>
        <taxon>Malvales</taxon>
        <taxon>Malvaceae</taxon>
        <taxon>Malvoideae</taxon>
        <taxon>Hibiscus</taxon>
    </lineage>
</organism>
<evidence type="ECO:0000256" key="1">
    <source>
        <dbReference type="SAM" id="MobiDB-lite"/>
    </source>
</evidence>
<dbReference type="EMBL" id="VEPZ02000937">
    <property type="protein sequence ID" value="KAE8709166.1"/>
    <property type="molecule type" value="Genomic_DNA"/>
</dbReference>
<evidence type="ECO:0000313" key="2">
    <source>
        <dbReference type="EMBL" id="KAE8709166.1"/>
    </source>
</evidence>
<reference evidence="2" key="1">
    <citation type="submission" date="2019-09" db="EMBL/GenBank/DDBJ databases">
        <title>Draft genome information of white flower Hibiscus syriacus.</title>
        <authorList>
            <person name="Kim Y.-M."/>
        </authorList>
    </citation>
    <scope>NUCLEOTIDE SEQUENCE [LARGE SCALE GENOMIC DNA]</scope>
    <source>
        <strain evidence="2">YM2019G1</strain>
    </source>
</reference>
<dbReference type="Proteomes" id="UP000436088">
    <property type="component" value="Unassembled WGS sequence"/>
</dbReference>
<feature type="compositionally biased region" description="Polar residues" evidence="1">
    <location>
        <begin position="92"/>
        <end position="109"/>
    </location>
</feature>